<organism evidence="2 3">
    <name type="scientific">Clavelina lepadiformis</name>
    <name type="common">Light-bulb sea squirt</name>
    <name type="synonym">Ascidia lepadiformis</name>
    <dbReference type="NCBI Taxonomy" id="159417"/>
    <lineage>
        <taxon>Eukaryota</taxon>
        <taxon>Metazoa</taxon>
        <taxon>Chordata</taxon>
        <taxon>Tunicata</taxon>
        <taxon>Ascidiacea</taxon>
        <taxon>Aplousobranchia</taxon>
        <taxon>Clavelinidae</taxon>
        <taxon>Clavelina</taxon>
    </lineage>
</organism>
<dbReference type="InterPro" id="IPR040632">
    <property type="entry name" value="Sulfotransfer_4"/>
</dbReference>
<proteinExistence type="predicted"/>
<evidence type="ECO:0000313" key="3">
    <source>
        <dbReference type="Proteomes" id="UP001642483"/>
    </source>
</evidence>
<evidence type="ECO:0000256" key="1">
    <source>
        <dbReference type="SAM" id="Phobius"/>
    </source>
</evidence>
<gene>
    <name evidence="2" type="ORF">CVLEPA_LOCUS4403</name>
</gene>
<reference evidence="2 3" key="1">
    <citation type="submission" date="2024-02" db="EMBL/GenBank/DDBJ databases">
        <authorList>
            <person name="Daric V."/>
            <person name="Darras S."/>
        </authorList>
    </citation>
    <scope>NUCLEOTIDE SEQUENCE [LARGE SCALE GENOMIC DNA]</scope>
</reference>
<keyword evidence="1" id="KW-0472">Membrane</keyword>
<sequence>MKVIVAGLSKTGTKSMADALRMLGYSVYDYMENYEYLHKDWEKIFAGDGTTDDFRRMYKDVDAITDTPAAYFWDEIHKAFPDAKIILTTRDNEERWFRSLKVQGDQVREALNPLWYLSPTYQSFRSYTNNNGLAAYGTPWYETMQPINRIKANEMYYRKAYRCHNAYVLQTAPKDKLLVYNVKQGWEPLCKFLEVKTPSEPFPHINAGGKMVADLYRLHPTFIRARREIMIALAIIGVLISCFFYSFYALFLS</sequence>
<keyword evidence="3" id="KW-1185">Reference proteome</keyword>
<dbReference type="PANTHER" id="PTHR36978:SF4">
    <property type="entry name" value="P-LOOP CONTAINING NUCLEOSIDE TRIPHOSPHATE HYDROLASE PROTEIN"/>
    <property type="match status" value="1"/>
</dbReference>
<dbReference type="SUPFAM" id="SSF52540">
    <property type="entry name" value="P-loop containing nucleoside triphosphate hydrolases"/>
    <property type="match status" value="1"/>
</dbReference>
<dbReference type="Proteomes" id="UP001642483">
    <property type="component" value="Unassembled WGS sequence"/>
</dbReference>
<keyword evidence="1" id="KW-1133">Transmembrane helix</keyword>
<dbReference type="InterPro" id="IPR027417">
    <property type="entry name" value="P-loop_NTPase"/>
</dbReference>
<name>A0ABP0F8W4_CLALP</name>
<dbReference type="Gene3D" id="3.40.50.300">
    <property type="entry name" value="P-loop containing nucleotide triphosphate hydrolases"/>
    <property type="match status" value="1"/>
</dbReference>
<evidence type="ECO:0000313" key="2">
    <source>
        <dbReference type="EMBL" id="CAK8674732.1"/>
    </source>
</evidence>
<feature type="transmembrane region" description="Helical" evidence="1">
    <location>
        <begin position="229"/>
        <end position="251"/>
    </location>
</feature>
<accession>A0ABP0F8W4</accession>
<dbReference type="EMBL" id="CAWYQH010000013">
    <property type="protein sequence ID" value="CAK8674732.1"/>
    <property type="molecule type" value="Genomic_DNA"/>
</dbReference>
<protein>
    <submittedName>
        <fullName evidence="2">Uncharacterized protein</fullName>
    </submittedName>
</protein>
<keyword evidence="1" id="KW-0812">Transmembrane</keyword>
<dbReference type="Pfam" id="PF17784">
    <property type="entry name" value="Sulfotransfer_4"/>
    <property type="match status" value="1"/>
</dbReference>
<comment type="caution">
    <text evidence="2">The sequence shown here is derived from an EMBL/GenBank/DDBJ whole genome shotgun (WGS) entry which is preliminary data.</text>
</comment>
<dbReference type="PANTHER" id="PTHR36978">
    <property type="entry name" value="P-LOOP CONTAINING NUCLEOTIDE TRIPHOSPHATE HYDROLASE"/>
    <property type="match status" value="1"/>
</dbReference>